<feature type="domain" description="FAR1" evidence="1">
    <location>
        <begin position="114"/>
        <end position="198"/>
    </location>
</feature>
<dbReference type="Gramene" id="TVU20960">
    <property type="protein sequence ID" value="TVU20960"/>
    <property type="gene ID" value="EJB05_30566"/>
</dbReference>
<dbReference type="Pfam" id="PF03101">
    <property type="entry name" value="FAR1"/>
    <property type="match status" value="1"/>
</dbReference>
<keyword evidence="3" id="KW-1185">Reference proteome</keyword>
<dbReference type="OrthoDB" id="1894539at2759"/>
<dbReference type="PANTHER" id="PTHR46328:SF27">
    <property type="entry name" value="OS12G0287500 PROTEIN"/>
    <property type="match status" value="1"/>
</dbReference>
<feature type="non-terminal residue" evidence="2">
    <location>
        <position position="264"/>
    </location>
</feature>
<dbReference type="EMBL" id="RWGY01000026">
    <property type="protein sequence ID" value="TVU20960.1"/>
    <property type="molecule type" value="Genomic_DNA"/>
</dbReference>
<evidence type="ECO:0000313" key="2">
    <source>
        <dbReference type="EMBL" id="TVU20960.1"/>
    </source>
</evidence>
<accession>A0A5J9UCR5</accession>
<dbReference type="Proteomes" id="UP000324897">
    <property type="component" value="Unassembled WGS sequence"/>
</dbReference>
<comment type="caution">
    <text evidence="2">The sequence shown here is derived from an EMBL/GenBank/DDBJ whole genome shotgun (WGS) entry which is preliminary data.</text>
</comment>
<proteinExistence type="predicted"/>
<reference evidence="2 3" key="1">
    <citation type="journal article" date="2019" name="Sci. Rep.">
        <title>A high-quality genome of Eragrostis curvula grass provides insights into Poaceae evolution and supports new strategies to enhance forage quality.</title>
        <authorList>
            <person name="Carballo J."/>
            <person name="Santos B.A.C.M."/>
            <person name="Zappacosta D."/>
            <person name="Garbus I."/>
            <person name="Selva J.P."/>
            <person name="Gallo C.A."/>
            <person name="Diaz A."/>
            <person name="Albertini E."/>
            <person name="Caccamo M."/>
            <person name="Echenique V."/>
        </authorList>
    </citation>
    <scope>NUCLEOTIDE SEQUENCE [LARGE SCALE GENOMIC DNA]</scope>
    <source>
        <strain evidence="3">cv. Victoria</strain>
        <tissue evidence="2">Leaf</tissue>
    </source>
</reference>
<name>A0A5J9UCR5_9POAL</name>
<dbReference type="PANTHER" id="PTHR46328">
    <property type="entry name" value="FAR-RED IMPAIRED RESPONSIVE (FAR1) FAMILY PROTEIN-RELATED"/>
    <property type="match status" value="1"/>
</dbReference>
<organism evidence="2 3">
    <name type="scientific">Eragrostis curvula</name>
    <name type="common">weeping love grass</name>
    <dbReference type="NCBI Taxonomy" id="38414"/>
    <lineage>
        <taxon>Eukaryota</taxon>
        <taxon>Viridiplantae</taxon>
        <taxon>Streptophyta</taxon>
        <taxon>Embryophyta</taxon>
        <taxon>Tracheophyta</taxon>
        <taxon>Spermatophyta</taxon>
        <taxon>Magnoliopsida</taxon>
        <taxon>Liliopsida</taxon>
        <taxon>Poales</taxon>
        <taxon>Poaceae</taxon>
        <taxon>PACMAD clade</taxon>
        <taxon>Chloridoideae</taxon>
        <taxon>Eragrostideae</taxon>
        <taxon>Eragrostidinae</taxon>
        <taxon>Eragrostis</taxon>
    </lineage>
</organism>
<gene>
    <name evidence="2" type="ORF">EJB05_30566</name>
</gene>
<evidence type="ECO:0000259" key="1">
    <source>
        <dbReference type="Pfam" id="PF03101"/>
    </source>
</evidence>
<feature type="non-terminal residue" evidence="2">
    <location>
        <position position="1"/>
    </location>
</feature>
<sequence>MNCRSAEAVAGLPPEIRQVELAPDGDGEIVPHSLPPSNVSEHEATTAASIILESMQRSCGDEQQASAPMMLQQCNSSLTTPVPTITSVYDQHGHKVIVPEVGMCFESEDDAYNMYNAYAKAIGFSIRKSDTKRRTDKTIYQKYIVCSNQGKRGKHSSHETLKENDNTRTSCDARVQFSICRKGIWRVQKVVLKHNHYLSSPNKTPMLRSHRRIIPADRHLIGQIREAGIRPAQIWDFFKQWYGGSENVPFQRVDCNNEIGRERK</sequence>
<dbReference type="InterPro" id="IPR004330">
    <property type="entry name" value="FAR1_DNA_bnd_dom"/>
</dbReference>
<dbReference type="AlphaFoldDB" id="A0A5J9UCR5"/>
<evidence type="ECO:0000313" key="3">
    <source>
        <dbReference type="Proteomes" id="UP000324897"/>
    </source>
</evidence>
<protein>
    <recommendedName>
        <fullName evidence="1">FAR1 domain-containing protein</fullName>
    </recommendedName>
</protein>